<dbReference type="GO" id="GO:0030598">
    <property type="term" value="F:rRNA N-glycosylase activity"/>
    <property type="evidence" value="ECO:0007669"/>
    <property type="project" value="UniProtKB-EC"/>
</dbReference>
<dbReference type="GO" id="GO:0017148">
    <property type="term" value="P:negative regulation of translation"/>
    <property type="evidence" value="ECO:0007669"/>
    <property type="project" value="UniProtKB-KW"/>
</dbReference>
<keyword evidence="5" id="KW-1185">Reference proteome</keyword>
<evidence type="ECO:0000313" key="5">
    <source>
        <dbReference type="Proteomes" id="UP000604825"/>
    </source>
</evidence>
<comment type="caution">
    <text evidence="4">The sequence shown here is derived from an EMBL/GenBank/DDBJ whole genome shotgun (WGS) entry which is preliminary data.</text>
</comment>
<dbReference type="Pfam" id="PF20241">
    <property type="entry name" value="DUF6598"/>
    <property type="match status" value="1"/>
</dbReference>
<dbReference type="PANTHER" id="PTHR33453">
    <property type="match status" value="1"/>
</dbReference>
<organism evidence="4 5">
    <name type="scientific">Miscanthus lutarioriparius</name>
    <dbReference type="NCBI Taxonomy" id="422564"/>
    <lineage>
        <taxon>Eukaryota</taxon>
        <taxon>Viridiplantae</taxon>
        <taxon>Streptophyta</taxon>
        <taxon>Embryophyta</taxon>
        <taxon>Tracheophyta</taxon>
        <taxon>Spermatophyta</taxon>
        <taxon>Magnoliopsida</taxon>
        <taxon>Liliopsida</taxon>
        <taxon>Poales</taxon>
        <taxon>Poaceae</taxon>
        <taxon>PACMAD clade</taxon>
        <taxon>Panicoideae</taxon>
        <taxon>Andropogonodae</taxon>
        <taxon>Andropogoneae</taxon>
        <taxon>Saccharinae</taxon>
        <taxon>Miscanthus</taxon>
    </lineage>
</organism>
<proteinExistence type="inferred from homology"/>
<dbReference type="AlphaFoldDB" id="A0A811QPW9"/>
<dbReference type="InterPro" id="IPR046533">
    <property type="entry name" value="DUF6598"/>
</dbReference>
<dbReference type="InterPro" id="IPR001574">
    <property type="entry name" value="Ribosome_inactivat_prot"/>
</dbReference>
<name>A0A811QPW9_9POAL</name>
<gene>
    <name evidence="4" type="ORF">NCGR_LOCUS41554</name>
</gene>
<evidence type="ECO:0000256" key="1">
    <source>
        <dbReference type="RuleBase" id="RU004915"/>
    </source>
</evidence>
<accession>A0A811QPW9</accession>
<sequence>MEAAIETIEYDVAEENYDEFIEVLRTVLAEYEPVGDRQKVVDFHHAPHPVLPRQRSPHRPARWIHVTLLVRNEGHATTLAIRDDNVYLIGFRNRRGQWYEFGFGGGRSARVLPVEWNSTFLECDVSYGGIVGGAMNLVGLGLGRWFARDAVRRLSAYEQAPAGGGVDERTRRHLARLIVMVCEAARMIPHFETVLDGWDRCTGAFAERQVHLLWNWKLMSHAVLRWDWWNKYGSGTRRYTYTYVSSHPPAWPPELLAPQVDVRNVGQALQVVQLLLNWSGPRALGLSQPPPPPQDTAADGDSGADDGDILRHWNDDSTIAHVLGQQGHCMLEMFGMHAGFYMCGTISVFDGMRGQIIYSKDDRPDDDDLGRRTMLGSLDYDDDGDSDTHQYGRHFGEWMFAHLRSIYDWTALPGCWSRHSQTKTITSKRENGSMLGQDLVLTGPYRAISYSTTETDSNVELGISTTETDYVRIDISKKDGHRRSDGRTTTSLLWDCYNDDANYAAYDTVLTRTISTSHGPLEVTYAVLSNAVEATVQVRLLFAAEQGAAGDILVHGRITARCRDLDAQSLLFCQDAEERVAVTRDSHVPLLRSVVAVPLTSHSQLLIAAALHTSVASCNHTAAEGPLPEPLVARFRPEPSGQEVQRFGIDSGQVEIKVIWALDL</sequence>
<dbReference type="InterPro" id="IPR036041">
    <property type="entry name" value="Ribosome-inact_prot_sf"/>
</dbReference>
<evidence type="ECO:0000313" key="4">
    <source>
        <dbReference type="EMBL" id="CAD6258071.1"/>
    </source>
</evidence>
<feature type="domain" description="DUF6598" evidence="3">
    <location>
        <begin position="424"/>
        <end position="658"/>
    </location>
</feature>
<comment type="catalytic activity">
    <reaction evidence="1">
        <text>Endohydrolysis of the N-glycosidic bond at one specific adenosine on the 28S rRNA.</text>
        <dbReference type="EC" id="3.2.2.22"/>
    </reaction>
</comment>
<dbReference type="OrthoDB" id="694753at2759"/>
<dbReference type="SUPFAM" id="SSF56371">
    <property type="entry name" value="Ribosome inactivating proteins (RIP)"/>
    <property type="match status" value="1"/>
</dbReference>
<keyword evidence="1" id="KW-0800">Toxin</keyword>
<dbReference type="Gene3D" id="3.40.420.10">
    <property type="entry name" value="Ricin (A subunit), domain 1"/>
    <property type="match status" value="1"/>
</dbReference>
<keyword evidence="1" id="KW-0611">Plant defense</keyword>
<evidence type="ECO:0000256" key="2">
    <source>
        <dbReference type="SAM" id="MobiDB-lite"/>
    </source>
</evidence>
<dbReference type="Proteomes" id="UP000604825">
    <property type="component" value="Unassembled WGS sequence"/>
</dbReference>
<feature type="region of interest" description="Disordered" evidence="2">
    <location>
        <begin position="283"/>
        <end position="307"/>
    </location>
</feature>
<protein>
    <recommendedName>
        <fullName evidence="3">DUF6598 domain-containing protein</fullName>
    </recommendedName>
</protein>
<comment type="similarity">
    <text evidence="1">Belongs to the ribosome-inactivating protein family.</text>
</comment>
<dbReference type="EMBL" id="CAJGYO010000010">
    <property type="protein sequence ID" value="CAD6258071.1"/>
    <property type="molecule type" value="Genomic_DNA"/>
</dbReference>
<evidence type="ECO:0000259" key="3">
    <source>
        <dbReference type="Pfam" id="PF20241"/>
    </source>
</evidence>
<keyword evidence="1" id="KW-0378">Hydrolase</keyword>
<dbReference type="InterPro" id="IPR016138">
    <property type="entry name" value="Ribosome_inactivat_prot_sub1"/>
</dbReference>
<reference evidence="4" key="1">
    <citation type="submission" date="2020-10" db="EMBL/GenBank/DDBJ databases">
        <authorList>
            <person name="Han B."/>
            <person name="Lu T."/>
            <person name="Zhao Q."/>
            <person name="Huang X."/>
            <person name="Zhao Y."/>
        </authorList>
    </citation>
    <scope>NUCLEOTIDE SEQUENCE</scope>
</reference>
<dbReference type="GO" id="GO:0006952">
    <property type="term" value="P:defense response"/>
    <property type="evidence" value="ECO:0007669"/>
    <property type="project" value="UniProtKB-KW"/>
</dbReference>
<dbReference type="Pfam" id="PF00161">
    <property type="entry name" value="RIP"/>
    <property type="match status" value="1"/>
</dbReference>
<keyword evidence="1" id="KW-0652">Protein synthesis inhibitor</keyword>
<dbReference type="GO" id="GO:0090729">
    <property type="term" value="F:toxin activity"/>
    <property type="evidence" value="ECO:0007669"/>
    <property type="project" value="UniProtKB-KW"/>
</dbReference>
<dbReference type="PANTHER" id="PTHR33453:SF40">
    <property type="entry name" value="RRNA N-GLYCOSYLASE"/>
    <property type="match status" value="1"/>
</dbReference>